<feature type="signal peptide" evidence="1">
    <location>
        <begin position="1"/>
        <end position="18"/>
    </location>
</feature>
<reference evidence="3 4" key="1">
    <citation type="journal article" date="2024" name="BMC Genomics">
        <title>De novo assembly and annotation of Popillia japonica's genome with initial clues to its potential as an invasive pest.</title>
        <authorList>
            <person name="Cucini C."/>
            <person name="Boschi S."/>
            <person name="Funari R."/>
            <person name="Cardaioli E."/>
            <person name="Iannotti N."/>
            <person name="Marturano G."/>
            <person name="Paoli F."/>
            <person name="Bruttini M."/>
            <person name="Carapelli A."/>
            <person name="Frati F."/>
            <person name="Nardi F."/>
        </authorList>
    </citation>
    <scope>NUCLEOTIDE SEQUENCE [LARGE SCALE GENOMIC DNA]</scope>
    <source>
        <strain evidence="3">DMR45628</strain>
    </source>
</reference>
<accession>A0AAW1IZJ0</accession>
<evidence type="ECO:0000259" key="2">
    <source>
        <dbReference type="Pfam" id="PF13843"/>
    </source>
</evidence>
<dbReference type="PANTHER" id="PTHR47272">
    <property type="entry name" value="DDE_TNP_1_7 DOMAIN-CONTAINING PROTEIN"/>
    <property type="match status" value="1"/>
</dbReference>
<evidence type="ECO:0000313" key="4">
    <source>
        <dbReference type="Proteomes" id="UP001458880"/>
    </source>
</evidence>
<dbReference type="Proteomes" id="UP001458880">
    <property type="component" value="Unassembled WGS sequence"/>
</dbReference>
<evidence type="ECO:0000313" key="3">
    <source>
        <dbReference type="EMBL" id="KAK9695674.1"/>
    </source>
</evidence>
<evidence type="ECO:0000256" key="1">
    <source>
        <dbReference type="SAM" id="SignalP"/>
    </source>
</evidence>
<dbReference type="PANTHER" id="PTHR47272:SF2">
    <property type="entry name" value="PIGGYBAC TRANSPOSABLE ELEMENT-DERIVED PROTEIN 3-LIKE"/>
    <property type="match status" value="1"/>
</dbReference>
<keyword evidence="4" id="KW-1185">Reference proteome</keyword>
<dbReference type="Pfam" id="PF13843">
    <property type="entry name" value="DDE_Tnp_1_7"/>
    <property type="match status" value="1"/>
</dbReference>
<dbReference type="InterPro" id="IPR029526">
    <property type="entry name" value="PGBD"/>
</dbReference>
<dbReference type="EMBL" id="JASPKY010000474">
    <property type="protein sequence ID" value="KAK9695674.1"/>
    <property type="molecule type" value="Genomic_DNA"/>
</dbReference>
<proteinExistence type="predicted"/>
<comment type="caution">
    <text evidence="3">The sequence shown here is derived from an EMBL/GenBank/DDBJ whole genome shotgun (WGS) entry which is preliminary data.</text>
</comment>
<feature type="chain" id="PRO_5043665463" evidence="1">
    <location>
        <begin position="19"/>
        <end position="282"/>
    </location>
</feature>
<dbReference type="AlphaFoldDB" id="A0AAW1IZJ0"/>
<sequence length="282" mass="32506">MSLLLIVLVESLDKIVVANRINGSGDINNGLDKPADEVVDKVVEDFGCDQESDEDHESESVWELKGNVPLSTFQPLRWDNLTIPDHDPEIEILTPWQYWQRIIKDIFFQIGAEYTSRYYLQHTGKAINITSGEIKQFFGLRPITGVIKFPRIHMYWSAKFHFPVVSNMMNRDSSGTILEFKIYQGATTNLPNKDFGMGPALVLRLVQSIPERSFVYLAYFTTVPLKNQLIARNIYGTGTIMTNRIRGCEFKKDKDMKRGESEEYVRSGRQISVTEWKEKKRQ</sequence>
<keyword evidence="1" id="KW-0732">Signal</keyword>
<feature type="domain" description="PiggyBac transposable element-derived protein" evidence="2">
    <location>
        <begin position="95"/>
        <end position="172"/>
    </location>
</feature>
<organism evidence="3 4">
    <name type="scientific">Popillia japonica</name>
    <name type="common">Japanese beetle</name>
    <dbReference type="NCBI Taxonomy" id="7064"/>
    <lineage>
        <taxon>Eukaryota</taxon>
        <taxon>Metazoa</taxon>
        <taxon>Ecdysozoa</taxon>
        <taxon>Arthropoda</taxon>
        <taxon>Hexapoda</taxon>
        <taxon>Insecta</taxon>
        <taxon>Pterygota</taxon>
        <taxon>Neoptera</taxon>
        <taxon>Endopterygota</taxon>
        <taxon>Coleoptera</taxon>
        <taxon>Polyphaga</taxon>
        <taxon>Scarabaeiformia</taxon>
        <taxon>Scarabaeidae</taxon>
        <taxon>Rutelinae</taxon>
        <taxon>Popillia</taxon>
    </lineage>
</organism>
<protein>
    <submittedName>
        <fullName evidence="3">Transposase IS4</fullName>
    </submittedName>
</protein>
<gene>
    <name evidence="3" type="ORF">QE152_g32414</name>
</gene>
<name>A0AAW1IZJ0_POPJA</name>